<keyword evidence="3" id="KW-1185">Reference proteome</keyword>
<dbReference type="InterPro" id="IPR036397">
    <property type="entry name" value="RNaseH_sf"/>
</dbReference>
<accession>A0A151M1L3</accession>
<gene>
    <name evidence="2" type="ORF">Y1Q_0008477</name>
</gene>
<evidence type="ECO:0000313" key="2">
    <source>
        <dbReference type="EMBL" id="KYO18346.1"/>
    </source>
</evidence>
<dbReference type="Proteomes" id="UP000050525">
    <property type="component" value="Unassembled WGS sequence"/>
</dbReference>
<organism evidence="2 3">
    <name type="scientific">Alligator mississippiensis</name>
    <name type="common">American alligator</name>
    <dbReference type="NCBI Taxonomy" id="8496"/>
    <lineage>
        <taxon>Eukaryota</taxon>
        <taxon>Metazoa</taxon>
        <taxon>Chordata</taxon>
        <taxon>Craniata</taxon>
        <taxon>Vertebrata</taxon>
        <taxon>Euteleostomi</taxon>
        <taxon>Archelosauria</taxon>
        <taxon>Archosauria</taxon>
        <taxon>Crocodylia</taxon>
        <taxon>Alligatoridae</taxon>
        <taxon>Alligatorinae</taxon>
        <taxon>Alligator</taxon>
    </lineage>
</organism>
<feature type="domain" description="RNase H type-1" evidence="1">
    <location>
        <begin position="14"/>
        <end position="112"/>
    </location>
</feature>
<dbReference type="InterPro" id="IPR012337">
    <property type="entry name" value="RNaseH-like_sf"/>
</dbReference>
<protein>
    <submittedName>
        <fullName evidence="2">Ribonuclease H-like</fullName>
    </submittedName>
</protein>
<dbReference type="SUPFAM" id="SSF53098">
    <property type="entry name" value="Ribonuclease H-like"/>
    <property type="match status" value="1"/>
</dbReference>
<dbReference type="STRING" id="8496.A0A151M1L3"/>
<dbReference type="AlphaFoldDB" id="A0A151M1L3"/>
<name>A0A151M1L3_ALLMI</name>
<comment type="caution">
    <text evidence="2">The sequence shown here is derived from an EMBL/GenBank/DDBJ whole genome shotgun (WGS) entry which is preliminary data.</text>
</comment>
<evidence type="ECO:0000259" key="1">
    <source>
        <dbReference type="Pfam" id="PF00075"/>
    </source>
</evidence>
<reference evidence="2 3" key="1">
    <citation type="journal article" date="2012" name="Genome Biol.">
        <title>Sequencing three crocodilian genomes to illuminate the evolution of archosaurs and amniotes.</title>
        <authorList>
            <person name="St John J.A."/>
            <person name="Braun E.L."/>
            <person name="Isberg S.R."/>
            <person name="Miles L.G."/>
            <person name="Chong A.Y."/>
            <person name="Gongora J."/>
            <person name="Dalzell P."/>
            <person name="Moran C."/>
            <person name="Bed'hom B."/>
            <person name="Abzhanov A."/>
            <person name="Burgess S.C."/>
            <person name="Cooksey A.M."/>
            <person name="Castoe T.A."/>
            <person name="Crawford N.G."/>
            <person name="Densmore L.D."/>
            <person name="Drew J.C."/>
            <person name="Edwards S.V."/>
            <person name="Faircloth B.C."/>
            <person name="Fujita M.K."/>
            <person name="Greenwold M.J."/>
            <person name="Hoffmann F.G."/>
            <person name="Howard J.M."/>
            <person name="Iguchi T."/>
            <person name="Janes D.E."/>
            <person name="Khan S.Y."/>
            <person name="Kohno S."/>
            <person name="de Koning A.J."/>
            <person name="Lance S.L."/>
            <person name="McCarthy F.M."/>
            <person name="McCormack J.E."/>
            <person name="Merchant M.E."/>
            <person name="Peterson D.G."/>
            <person name="Pollock D.D."/>
            <person name="Pourmand N."/>
            <person name="Raney B.J."/>
            <person name="Roessler K.A."/>
            <person name="Sanford J.R."/>
            <person name="Sawyer R.H."/>
            <person name="Schmidt C.J."/>
            <person name="Triplett E.W."/>
            <person name="Tuberville T.D."/>
            <person name="Venegas-Anaya M."/>
            <person name="Howard J.T."/>
            <person name="Jarvis E.D."/>
            <person name="Guillette L.J.Jr."/>
            <person name="Glenn T.C."/>
            <person name="Green R.E."/>
            <person name="Ray D.A."/>
        </authorList>
    </citation>
    <scope>NUCLEOTIDE SEQUENCE [LARGE SCALE GENOMIC DNA]</scope>
    <source>
        <strain evidence="2">KSC_2009_1</strain>
    </source>
</reference>
<dbReference type="Gene3D" id="3.30.420.10">
    <property type="entry name" value="Ribonuclease H-like superfamily/Ribonuclease H"/>
    <property type="match status" value="1"/>
</dbReference>
<proteinExistence type="predicted"/>
<dbReference type="EMBL" id="AKHW03006817">
    <property type="protein sequence ID" value="KYO18346.1"/>
    <property type="molecule type" value="Genomic_DNA"/>
</dbReference>
<sequence>MWTVATIYPVTSHQLKDSRTGASSQWVELRALMLVVDYETKWQSLAVWIYTDSWAVANGLAVWSGTWKALNWKITGKDLWGQDLWKQLAVKYEAIEIHVGQVDAYQPINTGNPEHEWNNHVDALTQPVLECRTDALAD</sequence>
<evidence type="ECO:0000313" key="3">
    <source>
        <dbReference type="Proteomes" id="UP000050525"/>
    </source>
</evidence>
<dbReference type="InterPro" id="IPR002156">
    <property type="entry name" value="RNaseH_domain"/>
</dbReference>
<dbReference type="GO" id="GO:0003676">
    <property type="term" value="F:nucleic acid binding"/>
    <property type="evidence" value="ECO:0007669"/>
    <property type="project" value="InterPro"/>
</dbReference>
<dbReference type="GO" id="GO:0004523">
    <property type="term" value="F:RNA-DNA hybrid ribonuclease activity"/>
    <property type="evidence" value="ECO:0007669"/>
    <property type="project" value="InterPro"/>
</dbReference>
<dbReference type="Pfam" id="PF00075">
    <property type="entry name" value="RNase_H"/>
    <property type="match status" value="1"/>
</dbReference>